<proteinExistence type="inferred from homology"/>
<evidence type="ECO:0000256" key="7">
    <source>
        <dbReference type="ARBA" id="ARBA00023180"/>
    </source>
</evidence>
<gene>
    <name evidence="11" type="ORF">TRAPUB_6185</name>
</gene>
<evidence type="ECO:0000256" key="4">
    <source>
        <dbReference type="ARBA" id="ARBA00022801"/>
    </source>
</evidence>
<evidence type="ECO:0000313" key="12">
    <source>
        <dbReference type="Proteomes" id="UP000184267"/>
    </source>
</evidence>
<dbReference type="PANTHER" id="PTHR10728:SF33">
    <property type="entry name" value="LYSOPHOSPHOLIPASE 1-RELATED"/>
    <property type="match status" value="1"/>
</dbReference>
<dbReference type="EMBL" id="MNAD01000148">
    <property type="protein sequence ID" value="OJT15585.1"/>
    <property type="molecule type" value="Genomic_DNA"/>
</dbReference>
<keyword evidence="4 8" id="KW-0378">Hydrolase</keyword>
<dbReference type="PANTHER" id="PTHR10728">
    <property type="entry name" value="CYTOSOLIC PHOSPHOLIPASE A2"/>
    <property type="match status" value="1"/>
</dbReference>
<comment type="similarity">
    <text evidence="1 9">Belongs to the lysophospholipase family.</text>
</comment>
<evidence type="ECO:0000259" key="10">
    <source>
        <dbReference type="PROSITE" id="PS51210"/>
    </source>
</evidence>
<comment type="catalytic activity">
    <reaction evidence="9">
        <text>a 1-acyl-sn-glycero-3-phosphocholine + H2O = sn-glycerol 3-phosphocholine + a fatty acid + H(+)</text>
        <dbReference type="Rhea" id="RHEA:15177"/>
        <dbReference type="ChEBI" id="CHEBI:15377"/>
        <dbReference type="ChEBI" id="CHEBI:15378"/>
        <dbReference type="ChEBI" id="CHEBI:16870"/>
        <dbReference type="ChEBI" id="CHEBI:28868"/>
        <dbReference type="ChEBI" id="CHEBI:58168"/>
        <dbReference type="EC" id="3.1.1.5"/>
    </reaction>
</comment>
<organism evidence="11 12">
    <name type="scientific">Trametes pubescens</name>
    <name type="common">White-rot fungus</name>
    <dbReference type="NCBI Taxonomy" id="154538"/>
    <lineage>
        <taxon>Eukaryota</taxon>
        <taxon>Fungi</taxon>
        <taxon>Dikarya</taxon>
        <taxon>Basidiomycota</taxon>
        <taxon>Agaricomycotina</taxon>
        <taxon>Agaricomycetes</taxon>
        <taxon>Polyporales</taxon>
        <taxon>Polyporaceae</taxon>
        <taxon>Trametes</taxon>
    </lineage>
</organism>
<accession>A0A1M2W6V3</accession>
<evidence type="ECO:0000256" key="8">
    <source>
        <dbReference type="PROSITE-ProRule" id="PRU00555"/>
    </source>
</evidence>
<feature type="chain" id="PRO_5011825891" description="Lysophospholipase" evidence="9">
    <location>
        <begin position="21"/>
        <end position="610"/>
    </location>
</feature>
<dbReference type="GO" id="GO:0046475">
    <property type="term" value="P:glycerophospholipid catabolic process"/>
    <property type="evidence" value="ECO:0007669"/>
    <property type="project" value="TreeGrafter"/>
</dbReference>
<sequence length="610" mass="63652">MKTFGVCFIACACYLSRVSGQALAAQKYAPTLQPCPGGTALVREAGSNAYTQTLGDEEAGYIAARRSLVLPNAWASYSRNVQQNTPVALPAYVDTILSGLLGKEALPNLGIASSGGGLRAALFGAGVLSALDGRNQSSVQAGLGGLLQAAQYLSGLSGGSWLVSSLSQADFPTLPDLIFGTQQADADGFGGWITPENLLQPGANSNETAEFLELFVEEVHGKWAAGFPVSVADVWGRSLARHFVNGTTADDFADATLAHGAGLTLSGVANVSTFRAYAQPFPIVIADSLVNRPNGTVVIIEPDEIVPLVNPIYEFNAYESGSFDPMLGAFTPTKFLGSPNSSVCALGFDQLSFIQGASSNLFNSMNTSAAALASSAIGPIIGLIEETMPQTGLRLDAADIPNPFFGLAQGTFVDTNSKILSLVDGGEDGQTTPLQPLLVRARGLDTIIAIDAPADTSDNFADGSSLIATQTRVQLLKPAYAFPPVPSTQTEYLAQNLTKRPTFFGCNSAPDAGDALVVYIANGGAPLGEPPLTNNPTAKLSYTADEAQAVLNQVFDVATQGIPVSAAGGETKDPEWPACLACAVVDRARRRLGVQRDGVCVSCFERYCWS</sequence>
<dbReference type="GO" id="GO:0004623">
    <property type="term" value="F:phospholipase A2 activity"/>
    <property type="evidence" value="ECO:0007669"/>
    <property type="project" value="TreeGrafter"/>
</dbReference>
<keyword evidence="5 8" id="KW-0442">Lipid degradation</keyword>
<dbReference type="GO" id="GO:0005829">
    <property type="term" value="C:cytosol"/>
    <property type="evidence" value="ECO:0007669"/>
    <property type="project" value="TreeGrafter"/>
</dbReference>
<dbReference type="Gene3D" id="3.40.1090.10">
    <property type="entry name" value="Cytosolic phospholipase A2 catalytic domain"/>
    <property type="match status" value="1"/>
</dbReference>
<protein>
    <recommendedName>
        <fullName evidence="2 9">Lysophospholipase</fullName>
        <ecNumber evidence="2 9">3.1.1.5</ecNumber>
    </recommendedName>
</protein>
<dbReference type="SUPFAM" id="SSF52151">
    <property type="entry name" value="FabD/lysophospholipase-like"/>
    <property type="match status" value="1"/>
</dbReference>
<dbReference type="InterPro" id="IPR002642">
    <property type="entry name" value="LysoPLipase_cat_dom"/>
</dbReference>
<dbReference type="InterPro" id="IPR016035">
    <property type="entry name" value="Acyl_Trfase/lysoPLipase"/>
</dbReference>
<dbReference type="Pfam" id="PF01735">
    <property type="entry name" value="PLA2_B"/>
    <property type="match status" value="1"/>
</dbReference>
<reference evidence="11 12" key="1">
    <citation type="submission" date="2016-10" db="EMBL/GenBank/DDBJ databases">
        <title>Genome sequence of the basidiomycete white-rot fungus Trametes pubescens.</title>
        <authorList>
            <person name="Makela M.R."/>
            <person name="Granchi Z."/>
            <person name="Peng M."/>
            <person name="De Vries R.P."/>
            <person name="Grigoriev I."/>
            <person name="Riley R."/>
            <person name="Hilden K."/>
        </authorList>
    </citation>
    <scope>NUCLEOTIDE SEQUENCE [LARGE SCALE GENOMIC DNA]</scope>
    <source>
        <strain evidence="11 12">FBCC735</strain>
    </source>
</reference>
<name>A0A1M2W6V3_TRAPU</name>
<evidence type="ECO:0000256" key="6">
    <source>
        <dbReference type="ARBA" id="ARBA00023098"/>
    </source>
</evidence>
<feature type="domain" description="PLA2c" evidence="10">
    <location>
        <begin position="34"/>
        <end position="610"/>
    </location>
</feature>
<dbReference type="Proteomes" id="UP000184267">
    <property type="component" value="Unassembled WGS sequence"/>
</dbReference>
<dbReference type="PROSITE" id="PS51210">
    <property type="entry name" value="PLA2C"/>
    <property type="match status" value="1"/>
</dbReference>
<evidence type="ECO:0000256" key="9">
    <source>
        <dbReference type="RuleBase" id="RU362103"/>
    </source>
</evidence>
<keyword evidence="3 9" id="KW-0732">Signal</keyword>
<dbReference type="GO" id="GO:0004622">
    <property type="term" value="F:phosphatidylcholine lysophospholipase activity"/>
    <property type="evidence" value="ECO:0007669"/>
    <property type="project" value="UniProtKB-EC"/>
</dbReference>
<keyword evidence="12" id="KW-1185">Reference proteome</keyword>
<evidence type="ECO:0000256" key="5">
    <source>
        <dbReference type="ARBA" id="ARBA00022963"/>
    </source>
</evidence>
<dbReference type="STRING" id="154538.A0A1M2W6V3"/>
<keyword evidence="6 8" id="KW-0443">Lipid metabolism</keyword>
<dbReference type="SMART" id="SM00022">
    <property type="entry name" value="PLAc"/>
    <property type="match status" value="1"/>
</dbReference>
<evidence type="ECO:0000256" key="3">
    <source>
        <dbReference type="ARBA" id="ARBA00022729"/>
    </source>
</evidence>
<dbReference type="OrthoDB" id="4084751at2759"/>
<keyword evidence="7" id="KW-0325">Glycoprotein</keyword>
<dbReference type="OMA" id="FGHINMS"/>
<evidence type="ECO:0000313" key="11">
    <source>
        <dbReference type="EMBL" id="OJT15585.1"/>
    </source>
</evidence>
<evidence type="ECO:0000256" key="2">
    <source>
        <dbReference type="ARBA" id="ARBA00013274"/>
    </source>
</evidence>
<evidence type="ECO:0000256" key="1">
    <source>
        <dbReference type="ARBA" id="ARBA00008780"/>
    </source>
</evidence>
<dbReference type="AlphaFoldDB" id="A0A1M2W6V3"/>
<comment type="caution">
    <text evidence="11">The sequence shown here is derived from an EMBL/GenBank/DDBJ whole genome shotgun (WGS) entry which is preliminary data.</text>
</comment>
<feature type="signal peptide" evidence="9">
    <location>
        <begin position="1"/>
        <end position="20"/>
    </location>
</feature>
<dbReference type="EC" id="3.1.1.5" evidence="2 9"/>